<dbReference type="Proteomes" id="UP001162992">
    <property type="component" value="Chromosome 1"/>
</dbReference>
<evidence type="ECO:0000313" key="2">
    <source>
        <dbReference type="Proteomes" id="UP001162992"/>
    </source>
</evidence>
<keyword evidence="2" id="KW-1185">Reference proteome</keyword>
<organism evidence="1 2">
    <name type="scientific">Diphasiastrum complanatum</name>
    <name type="common">Issler's clubmoss</name>
    <name type="synonym">Lycopodium complanatum</name>
    <dbReference type="NCBI Taxonomy" id="34168"/>
    <lineage>
        <taxon>Eukaryota</taxon>
        <taxon>Viridiplantae</taxon>
        <taxon>Streptophyta</taxon>
        <taxon>Embryophyta</taxon>
        <taxon>Tracheophyta</taxon>
        <taxon>Lycopodiopsida</taxon>
        <taxon>Lycopodiales</taxon>
        <taxon>Lycopodiaceae</taxon>
        <taxon>Lycopodioideae</taxon>
        <taxon>Diphasiastrum</taxon>
    </lineage>
</organism>
<dbReference type="EMBL" id="CM055092">
    <property type="protein sequence ID" value="KAJ7568901.1"/>
    <property type="molecule type" value="Genomic_DNA"/>
</dbReference>
<gene>
    <name evidence="1" type="ORF">O6H91_01G052300</name>
</gene>
<evidence type="ECO:0000313" key="1">
    <source>
        <dbReference type="EMBL" id="KAJ7568901.1"/>
    </source>
</evidence>
<reference evidence="2" key="1">
    <citation type="journal article" date="2024" name="Proc. Natl. Acad. Sci. U.S.A.">
        <title>Extraordinary preservation of gene collinearity over three hundred million years revealed in homosporous lycophytes.</title>
        <authorList>
            <person name="Li C."/>
            <person name="Wickell D."/>
            <person name="Kuo L.Y."/>
            <person name="Chen X."/>
            <person name="Nie B."/>
            <person name="Liao X."/>
            <person name="Peng D."/>
            <person name="Ji J."/>
            <person name="Jenkins J."/>
            <person name="Williams M."/>
            <person name="Shu S."/>
            <person name="Plott C."/>
            <person name="Barry K."/>
            <person name="Rajasekar S."/>
            <person name="Grimwood J."/>
            <person name="Han X."/>
            <person name="Sun S."/>
            <person name="Hou Z."/>
            <person name="He W."/>
            <person name="Dai G."/>
            <person name="Sun C."/>
            <person name="Schmutz J."/>
            <person name="Leebens-Mack J.H."/>
            <person name="Li F.W."/>
            <person name="Wang L."/>
        </authorList>
    </citation>
    <scope>NUCLEOTIDE SEQUENCE [LARGE SCALE GENOMIC DNA]</scope>
    <source>
        <strain evidence="2">cv. PW_Plant_1</strain>
    </source>
</reference>
<protein>
    <submittedName>
        <fullName evidence="1">Uncharacterized protein</fullName>
    </submittedName>
</protein>
<name>A0ACC2EQZ9_DIPCM</name>
<accession>A0ACC2EQZ9</accession>
<proteinExistence type="predicted"/>
<sequence length="198" mass="21516">MAGLVDSLAMPALSCRVPSSYVPSPSSSSSCLTLRQFPQFSGNVLKYRSGFSAIACSSSRIRFSLAGGKNPQTLVSRASSAFGPSHSSTGALTPEVKESLNKFLGEHKVVLFMKGNRMFPQCGFSNTVVQILNSMNVPYETVNILEDDGLRQGLKEYSNWPTFPQLYIDGEFFGGCDITLEAFQNGQLKEVLEKAMCS</sequence>
<comment type="caution">
    <text evidence="1">The sequence shown here is derived from an EMBL/GenBank/DDBJ whole genome shotgun (WGS) entry which is preliminary data.</text>
</comment>